<sequence length="226" mass="24089">MQQKRKETRNATSVEETGPTRVQFPEMFRCVSTCTPSTRTPSTCTTHGEIKVAYSSCQSRDELLPEANEIHSSIEGGGVTDKVYPVCPHTEIKVASGTSRLGRTRTSSLVVSAVDAASLTALSSSAARMLFTKHLRTGDVPQLQPHRGPLVPGEHLEGEVHPDGGAVVLGEDLVHVALDHGRLAHAEVPDHQDFEQALALHFTAPGGRDGGSARALEVRSPIMGSA</sequence>
<dbReference type="OrthoDB" id="10660741at2759"/>
<gene>
    <name evidence="1" type="ORF">EYF80_053945</name>
</gene>
<dbReference type="AlphaFoldDB" id="A0A4Z2F475"/>
<dbReference type="EMBL" id="SRLO01001691">
    <property type="protein sequence ID" value="TNN35888.1"/>
    <property type="molecule type" value="Genomic_DNA"/>
</dbReference>
<evidence type="ECO:0000313" key="1">
    <source>
        <dbReference type="EMBL" id="TNN35888.1"/>
    </source>
</evidence>
<organism evidence="1 2">
    <name type="scientific">Liparis tanakae</name>
    <name type="common">Tanaka's snailfish</name>
    <dbReference type="NCBI Taxonomy" id="230148"/>
    <lineage>
        <taxon>Eukaryota</taxon>
        <taxon>Metazoa</taxon>
        <taxon>Chordata</taxon>
        <taxon>Craniata</taxon>
        <taxon>Vertebrata</taxon>
        <taxon>Euteleostomi</taxon>
        <taxon>Actinopterygii</taxon>
        <taxon>Neopterygii</taxon>
        <taxon>Teleostei</taxon>
        <taxon>Neoteleostei</taxon>
        <taxon>Acanthomorphata</taxon>
        <taxon>Eupercaria</taxon>
        <taxon>Perciformes</taxon>
        <taxon>Cottioidei</taxon>
        <taxon>Cottales</taxon>
        <taxon>Liparidae</taxon>
        <taxon>Liparis</taxon>
    </lineage>
</organism>
<name>A0A4Z2F475_9TELE</name>
<reference evidence="1 2" key="1">
    <citation type="submission" date="2019-03" db="EMBL/GenBank/DDBJ databases">
        <title>First draft genome of Liparis tanakae, snailfish: a comprehensive survey of snailfish specific genes.</title>
        <authorList>
            <person name="Kim W."/>
            <person name="Song I."/>
            <person name="Jeong J.-H."/>
            <person name="Kim D."/>
            <person name="Kim S."/>
            <person name="Ryu S."/>
            <person name="Song J.Y."/>
            <person name="Lee S.K."/>
        </authorList>
    </citation>
    <scope>NUCLEOTIDE SEQUENCE [LARGE SCALE GENOMIC DNA]</scope>
    <source>
        <tissue evidence="1">Muscle</tissue>
    </source>
</reference>
<proteinExistence type="predicted"/>
<dbReference type="Proteomes" id="UP000314294">
    <property type="component" value="Unassembled WGS sequence"/>
</dbReference>
<protein>
    <submittedName>
        <fullName evidence="1">Uncharacterized protein</fullName>
    </submittedName>
</protein>
<accession>A0A4Z2F475</accession>
<comment type="caution">
    <text evidence="1">The sequence shown here is derived from an EMBL/GenBank/DDBJ whole genome shotgun (WGS) entry which is preliminary data.</text>
</comment>
<keyword evidence="2" id="KW-1185">Reference proteome</keyword>
<evidence type="ECO:0000313" key="2">
    <source>
        <dbReference type="Proteomes" id="UP000314294"/>
    </source>
</evidence>